<organism evidence="2 3">
    <name type="scientific">Gymnopus androsaceus JB14</name>
    <dbReference type="NCBI Taxonomy" id="1447944"/>
    <lineage>
        <taxon>Eukaryota</taxon>
        <taxon>Fungi</taxon>
        <taxon>Dikarya</taxon>
        <taxon>Basidiomycota</taxon>
        <taxon>Agaricomycotina</taxon>
        <taxon>Agaricomycetes</taxon>
        <taxon>Agaricomycetidae</taxon>
        <taxon>Agaricales</taxon>
        <taxon>Marasmiineae</taxon>
        <taxon>Omphalotaceae</taxon>
        <taxon>Gymnopus</taxon>
    </lineage>
</organism>
<reference evidence="2" key="1">
    <citation type="journal article" date="2019" name="Environ. Microbiol.">
        <title>Fungal ecological strategies reflected in gene transcription - a case study of two litter decomposers.</title>
        <authorList>
            <person name="Barbi F."/>
            <person name="Kohler A."/>
            <person name="Barry K."/>
            <person name="Baskaran P."/>
            <person name="Daum C."/>
            <person name="Fauchery L."/>
            <person name="Ihrmark K."/>
            <person name="Kuo A."/>
            <person name="LaButti K."/>
            <person name="Lipzen A."/>
            <person name="Morin E."/>
            <person name="Grigoriev I.V."/>
            <person name="Henrissat B."/>
            <person name="Lindahl B."/>
            <person name="Martin F."/>
        </authorList>
    </citation>
    <scope>NUCLEOTIDE SEQUENCE</scope>
    <source>
        <strain evidence="2">JB14</strain>
    </source>
</reference>
<dbReference type="EMBL" id="ML769383">
    <property type="protein sequence ID" value="KAE9411329.1"/>
    <property type="molecule type" value="Genomic_DNA"/>
</dbReference>
<evidence type="ECO:0000256" key="1">
    <source>
        <dbReference type="SAM" id="MobiDB-lite"/>
    </source>
</evidence>
<feature type="region of interest" description="Disordered" evidence="1">
    <location>
        <begin position="53"/>
        <end position="76"/>
    </location>
</feature>
<evidence type="ECO:0000313" key="2">
    <source>
        <dbReference type="EMBL" id="KAE9411329.1"/>
    </source>
</evidence>
<sequence>MILVSVAVGKRGVPVVFFYPVFRFVAIYCEITKPETPPSERNKELELTSINDISTWDTRSEQDTRSMSEGTHQPII</sequence>
<accession>A0A6A4ILM8</accession>
<keyword evidence="3" id="KW-1185">Reference proteome</keyword>
<dbReference type="AlphaFoldDB" id="A0A6A4ILM8"/>
<name>A0A6A4ILM8_9AGAR</name>
<feature type="compositionally biased region" description="Polar residues" evidence="1">
    <location>
        <begin position="67"/>
        <end position="76"/>
    </location>
</feature>
<gene>
    <name evidence="2" type="ORF">BT96DRAFT_8152</name>
</gene>
<dbReference type="Proteomes" id="UP000799118">
    <property type="component" value="Unassembled WGS sequence"/>
</dbReference>
<evidence type="ECO:0000313" key="3">
    <source>
        <dbReference type="Proteomes" id="UP000799118"/>
    </source>
</evidence>
<protein>
    <submittedName>
        <fullName evidence="2">Uncharacterized protein</fullName>
    </submittedName>
</protein>
<proteinExistence type="predicted"/>